<dbReference type="Gene3D" id="3.40.1010.20">
    <property type="entry name" value="4-hydroxy-3-methylbut-2-enyl diphosphate reductase, catalytic domain"/>
    <property type="match status" value="2"/>
</dbReference>
<dbReference type="NCBIfam" id="TIGR00216">
    <property type="entry name" value="ispH_lytB"/>
    <property type="match status" value="1"/>
</dbReference>
<comment type="pathway">
    <text evidence="5">Isoprenoid biosynthesis; isopentenyl diphosphate biosynthesis via DXP pathway; isopentenyl diphosphate from 1-deoxy-D-xylulose 5-phosphate: step 6/6.</text>
</comment>
<keyword evidence="5" id="KW-0560">Oxidoreductase</keyword>
<dbReference type="EMBL" id="FQXO01000019">
    <property type="protein sequence ID" value="SHH47637.1"/>
    <property type="molecule type" value="Genomic_DNA"/>
</dbReference>
<dbReference type="AlphaFoldDB" id="A0A1M5TA42"/>
<dbReference type="GO" id="GO:0050992">
    <property type="term" value="P:dimethylallyl diphosphate biosynthetic process"/>
    <property type="evidence" value="ECO:0007669"/>
    <property type="project" value="UniProtKB-UniRule"/>
</dbReference>
<name>A0A1M5TA42_9FIRM</name>
<feature type="binding site" evidence="5">
    <location>
        <position position="73"/>
    </location>
    <ligand>
        <name>isopentenyl diphosphate</name>
        <dbReference type="ChEBI" id="CHEBI:128769"/>
    </ligand>
</feature>
<dbReference type="Pfam" id="PF02401">
    <property type="entry name" value="LYTB"/>
    <property type="match status" value="1"/>
</dbReference>
<feature type="binding site" evidence="5">
    <location>
        <position position="261"/>
    </location>
    <ligand>
        <name>isopentenyl diphosphate</name>
        <dbReference type="ChEBI" id="CHEBI:128769"/>
    </ligand>
</feature>
<feature type="binding site" evidence="5">
    <location>
        <position position="73"/>
    </location>
    <ligand>
        <name>dimethylallyl diphosphate</name>
        <dbReference type="ChEBI" id="CHEBI:57623"/>
    </ligand>
</feature>
<accession>A0A1M5TA42</accession>
<feature type="binding site" evidence="5">
    <location>
        <position position="123"/>
    </location>
    <ligand>
        <name>(2E)-4-hydroxy-3-methylbut-2-enyl diphosphate</name>
        <dbReference type="ChEBI" id="CHEBI:128753"/>
    </ligand>
</feature>
<feature type="binding site" evidence="5">
    <location>
        <position position="41"/>
    </location>
    <ligand>
        <name>(2E)-4-hydroxy-3-methylbut-2-enyl diphosphate</name>
        <dbReference type="ChEBI" id="CHEBI:128753"/>
    </ligand>
</feature>
<dbReference type="CDD" id="cd13944">
    <property type="entry name" value="lytB_ispH"/>
    <property type="match status" value="1"/>
</dbReference>
<feature type="binding site" evidence="5">
    <location>
        <position position="41"/>
    </location>
    <ligand>
        <name>isopentenyl diphosphate</name>
        <dbReference type="ChEBI" id="CHEBI:128769"/>
    </ligand>
</feature>
<feature type="binding site" evidence="5">
    <location>
        <position position="123"/>
    </location>
    <ligand>
        <name>dimethylallyl diphosphate</name>
        <dbReference type="ChEBI" id="CHEBI:57623"/>
    </ligand>
</feature>
<sequence length="281" mass="31322">MELLIAKNSGFCFGVEKAVKTALQTLDENKHNVFSLGPIIHNEQVINLLESKGLKIINDIKDIDRGKVIIRSHGIPLNVYSYAKNTGIELIDCTCPFVRNVQKKANEFFNNGYTVVIIGNPNHPEVIGINGWCNNQAVIVNSKDDINKVPIIDKLCIVSQTTMTLEKFQKLSNLVQRKGKIAKIFNTICNATSLRQESTKKIAKEVEAMIVIGGYHSSNTRKLAEISKKYCGNVYHIETINDLPINKLKNFKKIGITAGASTPDWIIKDVVNNLKDISSKE</sequence>
<reference evidence="7" key="1">
    <citation type="submission" date="2016-11" db="EMBL/GenBank/DDBJ databases">
        <authorList>
            <person name="Varghese N."/>
            <person name="Submissions S."/>
        </authorList>
    </citation>
    <scope>NUCLEOTIDE SEQUENCE [LARGE SCALE GENOMIC DNA]</scope>
    <source>
        <strain evidence="7">DSM 13643</strain>
    </source>
</reference>
<keyword evidence="2 5" id="KW-0479">Metal-binding</keyword>
<keyword evidence="3 5" id="KW-0408">Iron</keyword>
<feature type="binding site" evidence="5">
    <location>
        <position position="219"/>
    </location>
    <ligand>
        <name>dimethylallyl diphosphate</name>
        <dbReference type="ChEBI" id="CHEBI:57623"/>
    </ligand>
</feature>
<protein>
    <recommendedName>
        <fullName evidence="5">4-hydroxy-3-methylbut-2-enyl diphosphate reductase</fullName>
        <shortName evidence="5">HMBPP reductase</shortName>
        <ecNumber evidence="5">1.17.7.4</ecNumber>
    </recommendedName>
</protein>
<dbReference type="UniPathway" id="UPA00056">
    <property type="reaction ID" value="UER00097"/>
</dbReference>
<feature type="binding site" evidence="5">
    <location>
        <position position="217"/>
    </location>
    <ligand>
        <name>isopentenyl diphosphate</name>
        <dbReference type="ChEBI" id="CHEBI:128769"/>
    </ligand>
</feature>
<evidence type="ECO:0000256" key="2">
    <source>
        <dbReference type="ARBA" id="ARBA00022723"/>
    </source>
</evidence>
<comment type="pathway">
    <text evidence="5">Isoprenoid biosynthesis; dimethylallyl diphosphate biosynthesis; dimethylallyl diphosphate from (2E)-4-hydroxy-3-methylbutenyl diphosphate: step 1/1.</text>
</comment>
<feature type="binding site" evidence="5">
    <location>
        <position position="261"/>
    </location>
    <ligand>
        <name>dimethylallyl diphosphate</name>
        <dbReference type="ChEBI" id="CHEBI:57623"/>
    </ligand>
</feature>
<feature type="binding site" evidence="5">
    <location>
        <position position="219"/>
    </location>
    <ligand>
        <name>(2E)-4-hydroxy-3-methylbut-2-enyl diphosphate</name>
        <dbReference type="ChEBI" id="CHEBI:128753"/>
    </ligand>
</feature>
<feature type="binding site" evidence="5">
    <location>
        <position position="218"/>
    </location>
    <ligand>
        <name>dimethylallyl diphosphate</name>
        <dbReference type="ChEBI" id="CHEBI:57623"/>
    </ligand>
</feature>
<feature type="binding site" evidence="5">
    <location>
        <position position="217"/>
    </location>
    <ligand>
        <name>(2E)-4-hydroxy-3-methylbut-2-enyl diphosphate</name>
        <dbReference type="ChEBI" id="CHEBI:128753"/>
    </ligand>
</feature>
<proteinExistence type="inferred from homology"/>
<feature type="binding site" evidence="5">
    <location>
        <position position="217"/>
    </location>
    <ligand>
        <name>dimethylallyl diphosphate</name>
        <dbReference type="ChEBI" id="CHEBI:57623"/>
    </ligand>
</feature>
<dbReference type="Proteomes" id="UP000183967">
    <property type="component" value="Unassembled WGS sequence"/>
</dbReference>
<feature type="active site" description="Proton donor" evidence="5">
    <location>
        <position position="125"/>
    </location>
</feature>
<feature type="binding site" evidence="5">
    <location>
        <position position="95"/>
    </location>
    <ligand>
        <name>[4Fe-4S] cluster</name>
        <dbReference type="ChEBI" id="CHEBI:49883"/>
    </ligand>
</feature>
<dbReference type="HAMAP" id="MF_00191">
    <property type="entry name" value="IspH"/>
    <property type="match status" value="1"/>
</dbReference>
<dbReference type="UniPathway" id="UPA00059">
    <property type="reaction ID" value="UER00105"/>
</dbReference>
<dbReference type="NCBIfam" id="NF002187">
    <property type="entry name" value="PRK01045.1-1"/>
    <property type="match status" value="1"/>
</dbReference>
<dbReference type="GO" id="GO:0051539">
    <property type="term" value="F:4 iron, 4 sulfur cluster binding"/>
    <property type="evidence" value="ECO:0007669"/>
    <property type="project" value="UniProtKB-UniRule"/>
</dbReference>
<feature type="binding site" evidence="5">
    <location>
        <position position="218"/>
    </location>
    <ligand>
        <name>(2E)-4-hydroxy-3-methylbut-2-enyl diphosphate</name>
        <dbReference type="ChEBI" id="CHEBI:128753"/>
    </ligand>
</feature>
<feature type="binding site" evidence="5">
    <location>
        <position position="161"/>
    </location>
    <ligand>
        <name>(2E)-4-hydroxy-3-methylbut-2-enyl diphosphate</name>
        <dbReference type="ChEBI" id="CHEBI:128753"/>
    </ligand>
</feature>
<evidence type="ECO:0000256" key="4">
    <source>
        <dbReference type="ARBA" id="ARBA00023014"/>
    </source>
</evidence>
<dbReference type="GO" id="GO:0046872">
    <property type="term" value="F:metal ion binding"/>
    <property type="evidence" value="ECO:0007669"/>
    <property type="project" value="UniProtKB-KW"/>
</dbReference>
<keyword evidence="4 5" id="KW-0411">Iron-sulfur</keyword>
<feature type="binding site" evidence="5">
    <location>
        <position position="12"/>
    </location>
    <ligand>
        <name>[4Fe-4S] cluster</name>
        <dbReference type="ChEBI" id="CHEBI:49883"/>
    </ligand>
</feature>
<dbReference type="OrthoDB" id="9804077at2"/>
<dbReference type="GO" id="GO:0016114">
    <property type="term" value="P:terpenoid biosynthetic process"/>
    <property type="evidence" value="ECO:0007669"/>
    <property type="project" value="UniProtKB-UniRule"/>
</dbReference>
<dbReference type="GO" id="GO:0019288">
    <property type="term" value="P:isopentenyl diphosphate biosynthetic process, methylerythritol 4-phosphate pathway"/>
    <property type="evidence" value="ECO:0007669"/>
    <property type="project" value="UniProtKB-UniRule"/>
</dbReference>
<evidence type="ECO:0000313" key="6">
    <source>
        <dbReference type="EMBL" id="SHH47637.1"/>
    </source>
</evidence>
<dbReference type="EC" id="1.17.7.4" evidence="5"/>
<feature type="binding site" evidence="5">
    <location>
        <position position="189"/>
    </location>
    <ligand>
        <name>[4Fe-4S] cluster</name>
        <dbReference type="ChEBI" id="CHEBI:49883"/>
    </ligand>
</feature>
<feature type="binding site" evidence="5">
    <location>
        <position position="219"/>
    </location>
    <ligand>
        <name>isopentenyl diphosphate</name>
        <dbReference type="ChEBI" id="CHEBI:128769"/>
    </ligand>
</feature>
<gene>
    <name evidence="5" type="primary">ispH</name>
    <name evidence="6" type="ORF">SAMN02745135_00910</name>
</gene>
<dbReference type="PANTHER" id="PTHR30426">
    <property type="entry name" value="4-HYDROXY-3-METHYLBUT-2-ENYL DIPHOSPHATE REDUCTASE"/>
    <property type="match status" value="1"/>
</dbReference>
<evidence type="ECO:0000256" key="5">
    <source>
        <dbReference type="HAMAP-Rule" id="MF_00191"/>
    </source>
</evidence>
<feature type="binding site" evidence="5">
    <location>
        <position position="41"/>
    </location>
    <ligand>
        <name>dimethylallyl diphosphate</name>
        <dbReference type="ChEBI" id="CHEBI:57623"/>
    </ligand>
</feature>
<evidence type="ECO:0000313" key="7">
    <source>
        <dbReference type="Proteomes" id="UP000183967"/>
    </source>
</evidence>
<dbReference type="RefSeq" id="WP_073195851.1">
    <property type="nucleotide sequence ID" value="NZ_FQXO01000019.1"/>
</dbReference>
<feature type="binding site" evidence="5">
    <location>
        <position position="218"/>
    </location>
    <ligand>
        <name>isopentenyl diphosphate</name>
        <dbReference type="ChEBI" id="CHEBI:128769"/>
    </ligand>
</feature>
<comment type="similarity">
    <text evidence="5">Belongs to the IspH family.</text>
</comment>
<keyword evidence="5" id="KW-0414">Isoprene biosynthesis</keyword>
<comment type="function">
    <text evidence="5">Catalyzes the conversion of 1-hydroxy-2-methyl-2-(E)-butenyl 4-diphosphate (HMBPP) into a mixture of isopentenyl diphosphate (IPP) and dimethylallyl diphosphate (DMAPP). Acts in the terminal step of the DOXP/MEP pathway for isoprenoid precursor biosynthesis.</text>
</comment>
<evidence type="ECO:0000256" key="1">
    <source>
        <dbReference type="ARBA" id="ARBA00022485"/>
    </source>
</evidence>
<organism evidence="6 7">
    <name type="scientific">Caloranaerobacter azorensis DSM 13643</name>
    <dbReference type="NCBI Taxonomy" id="1121264"/>
    <lineage>
        <taxon>Bacteria</taxon>
        <taxon>Bacillati</taxon>
        <taxon>Bacillota</taxon>
        <taxon>Tissierellia</taxon>
        <taxon>Tissierellales</taxon>
        <taxon>Thermohalobacteraceae</taxon>
        <taxon>Caloranaerobacter</taxon>
    </lineage>
</organism>
<comment type="catalytic activity">
    <reaction evidence="5">
        <text>dimethylallyl diphosphate + 2 oxidized [2Fe-2S]-[ferredoxin] + H2O = (2E)-4-hydroxy-3-methylbut-2-enyl diphosphate + 2 reduced [2Fe-2S]-[ferredoxin] + 2 H(+)</text>
        <dbReference type="Rhea" id="RHEA:24825"/>
        <dbReference type="Rhea" id="RHEA-COMP:10000"/>
        <dbReference type="Rhea" id="RHEA-COMP:10001"/>
        <dbReference type="ChEBI" id="CHEBI:15377"/>
        <dbReference type="ChEBI" id="CHEBI:15378"/>
        <dbReference type="ChEBI" id="CHEBI:33737"/>
        <dbReference type="ChEBI" id="CHEBI:33738"/>
        <dbReference type="ChEBI" id="CHEBI:57623"/>
        <dbReference type="ChEBI" id="CHEBI:128753"/>
        <dbReference type="EC" id="1.17.7.4"/>
    </reaction>
</comment>
<feature type="binding site" evidence="5">
    <location>
        <position position="73"/>
    </location>
    <ligand>
        <name>(2E)-4-hydroxy-3-methylbut-2-enyl diphosphate</name>
        <dbReference type="ChEBI" id="CHEBI:128753"/>
    </ligand>
</feature>
<evidence type="ECO:0000256" key="3">
    <source>
        <dbReference type="ARBA" id="ARBA00023004"/>
    </source>
</evidence>
<dbReference type="GO" id="GO:0051745">
    <property type="term" value="F:4-hydroxy-3-methylbut-2-enyl diphosphate reductase activity"/>
    <property type="evidence" value="ECO:0007669"/>
    <property type="project" value="UniProtKB-UniRule"/>
</dbReference>
<comment type="catalytic activity">
    <reaction evidence="5">
        <text>isopentenyl diphosphate + 2 oxidized [2Fe-2S]-[ferredoxin] + H2O = (2E)-4-hydroxy-3-methylbut-2-enyl diphosphate + 2 reduced [2Fe-2S]-[ferredoxin] + 2 H(+)</text>
        <dbReference type="Rhea" id="RHEA:24488"/>
        <dbReference type="Rhea" id="RHEA-COMP:10000"/>
        <dbReference type="Rhea" id="RHEA-COMP:10001"/>
        <dbReference type="ChEBI" id="CHEBI:15377"/>
        <dbReference type="ChEBI" id="CHEBI:15378"/>
        <dbReference type="ChEBI" id="CHEBI:33737"/>
        <dbReference type="ChEBI" id="CHEBI:33738"/>
        <dbReference type="ChEBI" id="CHEBI:128753"/>
        <dbReference type="ChEBI" id="CHEBI:128769"/>
        <dbReference type="EC" id="1.17.7.4"/>
    </reaction>
</comment>
<keyword evidence="7" id="KW-1185">Reference proteome</keyword>
<dbReference type="InterPro" id="IPR003451">
    <property type="entry name" value="LytB/IspH"/>
</dbReference>
<comment type="cofactor">
    <cofactor evidence="5">
        <name>[4Fe-4S] cluster</name>
        <dbReference type="ChEBI" id="CHEBI:49883"/>
    </cofactor>
    <text evidence="5">Binds 1 [4Fe-4S] cluster per subunit.</text>
</comment>
<feature type="binding site" evidence="5">
    <location>
        <position position="123"/>
    </location>
    <ligand>
        <name>isopentenyl diphosphate</name>
        <dbReference type="ChEBI" id="CHEBI:128769"/>
    </ligand>
</feature>
<keyword evidence="1 5" id="KW-0004">4Fe-4S</keyword>
<feature type="binding site" evidence="5">
    <location>
        <position position="261"/>
    </location>
    <ligand>
        <name>(2E)-4-hydroxy-3-methylbut-2-enyl diphosphate</name>
        <dbReference type="ChEBI" id="CHEBI:128753"/>
    </ligand>
</feature>
<dbReference type="Gene3D" id="3.40.50.11270">
    <property type="match status" value="1"/>
</dbReference>
<dbReference type="PANTHER" id="PTHR30426:SF0">
    <property type="entry name" value="4-HYDROXY-3-METHYLBUT-2-ENYL DIPHOSPHATE REDUCTASE"/>
    <property type="match status" value="1"/>
</dbReference>